<dbReference type="Pfam" id="PF13280">
    <property type="entry name" value="WYL"/>
    <property type="match status" value="1"/>
</dbReference>
<organism evidence="2 3">
    <name type="scientific">Companilactobacillus kimchiensis</name>
    <dbReference type="NCBI Taxonomy" id="993692"/>
    <lineage>
        <taxon>Bacteria</taxon>
        <taxon>Bacillati</taxon>
        <taxon>Bacillota</taxon>
        <taxon>Bacilli</taxon>
        <taxon>Lactobacillales</taxon>
        <taxon>Lactobacillaceae</taxon>
        <taxon>Companilactobacillus</taxon>
    </lineage>
</organism>
<name>A0A0R2LCH6_9LACO</name>
<dbReference type="OrthoDB" id="2306002at2"/>
<proteinExistence type="predicted"/>
<dbReference type="Proteomes" id="UP000051006">
    <property type="component" value="Unassembled WGS sequence"/>
</dbReference>
<feature type="domain" description="WYL" evidence="1">
    <location>
        <begin position="146"/>
        <end position="212"/>
    </location>
</feature>
<dbReference type="AlphaFoldDB" id="A0A0R2LCH6"/>
<evidence type="ECO:0000259" key="1">
    <source>
        <dbReference type="Pfam" id="PF13280"/>
    </source>
</evidence>
<protein>
    <recommendedName>
        <fullName evidence="1">WYL domain-containing protein</fullName>
    </recommendedName>
</protein>
<evidence type="ECO:0000313" key="3">
    <source>
        <dbReference type="Proteomes" id="UP000051006"/>
    </source>
</evidence>
<gene>
    <name evidence="2" type="ORF">IV57_GL001757</name>
</gene>
<dbReference type="PANTHER" id="PTHR34580:SF1">
    <property type="entry name" value="PROTEIN PAFC"/>
    <property type="match status" value="1"/>
</dbReference>
<keyword evidence="3" id="KW-1185">Reference proteome</keyword>
<dbReference type="PROSITE" id="PS52050">
    <property type="entry name" value="WYL"/>
    <property type="match status" value="1"/>
</dbReference>
<dbReference type="STRING" id="993692.IV57_GL001757"/>
<dbReference type="RefSeq" id="WP_057881769.1">
    <property type="nucleotide sequence ID" value="NZ_JQCF01000038.1"/>
</dbReference>
<dbReference type="InterPro" id="IPR026881">
    <property type="entry name" value="WYL_dom"/>
</dbReference>
<dbReference type="PANTHER" id="PTHR34580">
    <property type="match status" value="1"/>
</dbReference>
<dbReference type="InterPro" id="IPR051534">
    <property type="entry name" value="CBASS_pafABC_assoc_protein"/>
</dbReference>
<reference evidence="2 3" key="1">
    <citation type="journal article" date="2015" name="Genome Announc.">
        <title>Expanding the biotechnology potential of lactobacilli through comparative genomics of 213 strains and associated genera.</title>
        <authorList>
            <person name="Sun Z."/>
            <person name="Harris H.M."/>
            <person name="McCann A."/>
            <person name="Guo C."/>
            <person name="Argimon S."/>
            <person name="Zhang W."/>
            <person name="Yang X."/>
            <person name="Jeffery I.B."/>
            <person name="Cooney J.C."/>
            <person name="Kagawa T.F."/>
            <person name="Liu W."/>
            <person name="Song Y."/>
            <person name="Salvetti E."/>
            <person name="Wrobel A."/>
            <person name="Rasinkangas P."/>
            <person name="Parkhill J."/>
            <person name="Rea M.C."/>
            <person name="O'Sullivan O."/>
            <person name="Ritari J."/>
            <person name="Douillard F.P."/>
            <person name="Paul Ross R."/>
            <person name="Yang R."/>
            <person name="Briner A.E."/>
            <person name="Felis G.E."/>
            <person name="de Vos W.M."/>
            <person name="Barrangou R."/>
            <person name="Klaenhammer T.R."/>
            <person name="Caufield P.W."/>
            <person name="Cui Y."/>
            <person name="Zhang H."/>
            <person name="O'Toole P.W."/>
        </authorList>
    </citation>
    <scope>NUCLEOTIDE SEQUENCE [LARGE SCALE GENOMIC DNA]</scope>
    <source>
        <strain evidence="2 3">DSM 24716</strain>
    </source>
</reference>
<comment type="caution">
    <text evidence="2">The sequence shown here is derived from an EMBL/GenBank/DDBJ whole genome shotgun (WGS) entry which is preliminary data.</text>
</comment>
<dbReference type="PATRIC" id="fig|993692.3.peg.1785"/>
<dbReference type="EMBL" id="JQCF01000038">
    <property type="protein sequence ID" value="KRN96746.1"/>
    <property type="molecule type" value="Genomic_DNA"/>
</dbReference>
<evidence type="ECO:0000313" key="2">
    <source>
        <dbReference type="EMBL" id="KRN96746.1"/>
    </source>
</evidence>
<accession>A0A0R2LCH6</accession>
<sequence length="322" mass="38030">MADNKTKTSSRERILEEYIRMMQGETINFKEAMKEYQSTLKPIQVDFQFIRSLMTDYMPDHELYYDRKHNVHGIKNSGWMQPAEILAILKLIIGTRTFSKDELVKIQYDLIKLAPTDEQANLKKVLNNTLDKYIPISQRDDLVELIQSFYDYINAKKVIEFTYKSSRKDIDSTNLQVGVPYSLYFDRSYFYVMIYLIDQDESRIFRLDRFLTHRAKHRSFNIPAVRREDMGVAINRTYLLKMGNIIQYKFQYWDYPQTALDKLPGSKVDKKLTDSVIISGEMYSEGGLLWLLSQGNRIKVLEPQSLVNEVQTRLQRALDLYK</sequence>